<comment type="caution">
    <text evidence="2">The sequence shown here is derived from an EMBL/GenBank/DDBJ whole genome shotgun (WGS) entry which is preliminary data.</text>
</comment>
<sequence>MVRCAAFEVLKFVAVAQHNALPTTAHHRVVPLRLQPSSSAQQRDAEACGHRAAQRTTGSDPQQRRAVGTCSISAMRCAADSNEAQQRGAEACNHGQYDTSPTTAHHNIVRLCRWSSQR</sequence>
<organism evidence="2 3">
    <name type="scientific">Cymbomonas tetramitiformis</name>
    <dbReference type="NCBI Taxonomy" id="36881"/>
    <lineage>
        <taxon>Eukaryota</taxon>
        <taxon>Viridiplantae</taxon>
        <taxon>Chlorophyta</taxon>
        <taxon>Pyramimonadophyceae</taxon>
        <taxon>Pyramimonadales</taxon>
        <taxon>Pyramimonadaceae</taxon>
        <taxon>Cymbomonas</taxon>
    </lineage>
</organism>
<accession>A0AAE0LIK5</accession>
<feature type="region of interest" description="Disordered" evidence="1">
    <location>
        <begin position="34"/>
        <end position="65"/>
    </location>
</feature>
<dbReference type="AlphaFoldDB" id="A0AAE0LIK5"/>
<proteinExistence type="predicted"/>
<keyword evidence="3" id="KW-1185">Reference proteome</keyword>
<reference evidence="2 3" key="1">
    <citation type="journal article" date="2015" name="Genome Biol. Evol.">
        <title>Comparative Genomics of a Bacterivorous Green Alga Reveals Evolutionary Causalities and Consequences of Phago-Mixotrophic Mode of Nutrition.</title>
        <authorList>
            <person name="Burns J.A."/>
            <person name="Paasch A."/>
            <person name="Narechania A."/>
            <person name="Kim E."/>
        </authorList>
    </citation>
    <scope>NUCLEOTIDE SEQUENCE [LARGE SCALE GENOMIC DNA]</scope>
    <source>
        <strain evidence="2 3">PLY_AMNH</strain>
    </source>
</reference>
<evidence type="ECO:0000256" key="1">
    <source>
        <dbReference type="SAM" id="MobiDB-lite"/>
    </source>
</evidence>
<name>A0AAE0LIK5_9CHLO</name>
<dbReference type="Proteomes" id="UP001190700">
    <property type="component" value="Unassembled WGS sequence"/>
</dbReference>
<dbReference type="EMBL" id="LGRX02001163">
    <property type="protein sequence ID" value="KAK3286726.1"/>
    <property type="molecule type" value="Genomic_DNA"/>
</dbReference>
<protein>
    <submittedName>
        <fullName evidence="2">Uncharacterized protein</fullName>
    </submittedName>
</protein>
<gene>
    <name evidence="2" type="ORF">CYMTET_5731</name>
</gene>
<evidence type="ECO:0000313" key="3">
    <source>
        <dbReference type="Proteomes" id="UP001190700"/>
    </source>
</evidence>
<evidence type="ECO:0000313" key="2">
    <source>
        <dbReference type="EMBL" id="KAK3286726.1"/>
    </source>
</evidence>